<name>A0A223D536_9BACL</name>
<dbReference type="EMBL" id="CP022657">
    <property type="protein sequence ID" value="ASS76577.1"/>
    <property type="molecule type" value="Genomic_DNA"/>
</dbReference>
<dbReference type="Proteomes" id="UP000214688">
    <property type="component" value="Chromosome"/>
</dbReference>
<gene>
    <name evidence="1" type="ORF">CIG75_17480</name>
</gene>
<accession>A0A223D536</accession>
<evidence type="ECO:0000313" key="2">
    <source>
        <dbReference type="Proteomes" id="UP000214688"/>
    </source>
</evidence>
<protein>
    <submittedName>
        <fullName evidence="1">Uncharacterized protein</fullName>
    </submittedName>
</protein>
<dbReference type="RefSeq" id="WP_094237808.1">
    <property type="nucleotide sequence ID" value="NZ_CP022657.1"/>
</dbReference>
<keyword evidence="2" id="KW-1185">Reference proteome</keyword>
<dbReference type="KEGG" id="tab:CIG75_17480"/>
<dbReference type="AlphaFoldDB" id="A0A223D536"/>
<sequence length="160" mass="17594">MVQVANYQAAKDIQQGQLVGKVTTDTTWDNAASTTCNTWVNPTEGGCFIWSKDHPASMHCATYKTFNINTTKPLISATLFLAVDNYGSVFINGKTVTVDDPTPEPSNYKQGRYFIFSKEDCEQYFVAGQNIITILAYNYAPTGDTTDNPAGVYTSLEVFA</sequence>
<proteinExistence type="predicted"/>
<dbReference type="OrthoDB" id="2586947at2"/>
<dbReference type="Gene3D" id="2.60.120.260">
    <property type="entry name" value="Galactose-binding domain-like"/>
    <property type="match status" value="1"/>
</dbReference>
<evidence type="ECO:0000313" key="1">
    <source>
        <dbReference type="EMBL" id="ASS76577.1"/>
    </source>
</evidence>
<organism evidence="1 2">
    <name type="scientific">Tumebacillus algifaecis</name>
    <dbReference type="NCBI Taxonomy" id="1214604"/>
    <lineage>
        <taxon>Bacteria</taxon>
        <taxon>Bacillati</taxon>
        <taxon>Bacillota</taxon>
        <taxon>Bacilli</taxon>
        <taxon>Bacillales</taxon>
        <taxon>Alicyclobacillaceae</taxon>
        <taxon>Tumebacillus</taxon>
    </lineage>
</organism>
<reference evidence="1 2" key="1">
    <citation type="journal article" date="2015" name="Int. J. Syst. Evol. Microbiol.">
        <title>Tumebacillus algifaecis sp. nov., isolated from decomposing algal scum.</title>
        <authorList>
            <person name="Wu Y.F."/>
            <person name="Zhang B."/>
            <person name="Xing P."/>
            <person name="Wu Q.L."/>
            <person name="Liu S.J."/>
        </authorList>
    </citation>
    <scope>NUCLEOTIDE SEQUENCE [LARGE SCALE GENOMIC DNA]</scope>
    <source>
        <strain evidence="1 2">THMBR28</strain>
    </source>
</reference>